<dbReference type="AlphaFoldDB" id="Q9UX33"/>
<organism evidence="1">
    <name type="scientific">Saccharolobus solfataricus</name>
    <name type="common">Sulfolobus solfataricus</name>
    <dbReference type="NCBI Taxonomy" id="2287"/>
    <lineage>
        <taxon>Archaea</taxon>
        <taxon>Thermoproteota</taxon>
        <taxon>Thermoprotei</taxon>
        <taxon>Sulfolobales</taxon>
        <taxon>Sulfolobaceae</taxon>
        <taxon>Saccharolobus</taxon>
    </lineage>
</organism>
<sequence length="108" mass="11630">MFSIIVSLNFSLLSAFSIPSICVPNTLTLYFCNTPFLCKSTPTFNAVCPPNPIIIPSGLSFSITFSTAHQTTGNMYNLSANFLLVCTVATLEFTNTVSIPSSFNAFNA</sequence>
<dbReference type="EMBL" id="Y18930">
    <property type="protein sequence ID" value="CAB57660.1"/>
    <property type="molecule type" value="Genomic_DNA"/>
</dbReference>
<gene>
    <name evidence="1" type="primary">ORF-c08_009</name>
</gene>
<reference evidence="1" key="1">
    <citation type="journal article" date="2000" name="Genome">
        <title>Gene content and organization of a 281-kbp contig from the genome of the extremely thermophilic archaeon, Sulfolobus solfataricus P2.</title>
        <authorList>
            <person name="Charlebois R.L."/>
            <person name="Singh R.K."/>
            <person name="Chan-Weiher C.C.-Y."/>
            <person name="Allard G."/>
            <person name="Chow C."/>
            <person name="Confalonieri F."/>
            <person name="Curtis B."/>
            <person name="Duguet M."/>
            <person name="Erauso G."/>
            <person name="Faguy D."/>
            <person name="Gaasterland T."/>
            <person name="Garrett R.A."/>
            <person name="Gordon P."/>
            <person name="Jeffries A.C."/>
            <person name="Kozera C."/>
            <person name="Kushwaha N."/>
            <person name="Lafleur E."/>
            <person name="Medina N."/>
            <person name="Peng X."/>
            <person name="Penny S.L."/>
            <person name="She Q."/>
            <person name="St Jean A."/>
            <person name="van der Oost J."/>
            <person name="Young F."/>
            <person name="Zivanovic Y."/>
            <person name="Doolittle W.F."/>
            <person name="Ragan M.A."/>
            <person name="Sensen C.W."/>
        </authorList>
    </citation>
    <scope>NUCLEOTIDE SEQUENCE</scope>
    <source>
        <strain evidence="1">P2</strain>
    </source>
</reference>
<name>Q9UX33_SACSO</name>
<proteinExistence type="predicted"/>
<accession>Q9UX33</accession>
<evidence type="ECO:0000313" key="1">
    <source>
        <dbReference type="EMBL" id="CAB57660.1"/>
    </source>
</evidence>
<protein>
    <submittedName>
        <fullName evidence="1">Uncharacterized protein ORF-c08_009</fullName>
    </submittedName>
</protein>